<dbReference type="PROSITE" id="PS00028">
    <property type="entry name" value="ZINC_FINGER_C2H2_1"/>
    <property type="match status" value="6"/>
</dbReference>
<dbReference type="Pfam" id="PF12874">
    <property type="entry name" value="zf-met"/>
    <property type="match status" value="1"/>
</dbReference>
<keyword evidence="2" id="KW-0479">Metal-binding</keyword>
<protein>
    <submittedName>
        <fullName evidence="12">(spotted green pufferfish) hypothetical protein</fullName>
    </submittedName>
</protein>
<dbReference type="OrthoDB" id="6077919at2759"/>
<dbReference type="FunFam" id="3.30.160.60:FF:002343">
    <property type="entry name" value="Zinc finger protein 33A"/>
    <property type="match status" value="1"/>
</dbReference>
<feature type="domain" description="C2H2-type" evidence="11">
    <location>
        <begin position="276"/>
        <end position="303"/>
    </location>
</feature>
<dbReference type="AlphaFoldDB" id="Q4RNI8"/>
<reference evidence="12" key="2">
    <citation type="submission" date="2004-02" db="EMBL/GenBank/DDBJ databases">
        <authorList>
            <consortium name="Genoscope"/>
            <consortium name="Whitehead Institute Centre for Genome Research"/>
        </authorList>
    </citation>
    <scope>NUCLEOTIDE SEQUENCE</scope>
</reference>
<dbReference type="PROSITE" id="PS50157">
    <property type="entry name" value="ZINC_FINGER_C2H2_2"/>
    <property type="match status" value="6"/>
</dbReference>
<dbReference type="FunFam" id="3.30.160.60:FF:000446">
    <property type="entry name" value="Zinc finger protein"/>
    <property type="match status" value="1"/>
</dbReference>
<proteinExistence type="predicted"/>
<feature type="region of interest" description="Disordered" evidence="10">
    <location>
        <begin position="1"/>
        <end position="65"/>
    </location>
</feature>
<evidence type="ECO:0000256" key="1">
    <source>
        <dbReference type="ARBA" id="ARBA00004123"/>
    </source>
</evidence>
<evidence type="ECO:0000256" key="10">
    <source>
        <dbReference type="SAM" id="MobiDB-lite"/>
    </source>
</evidence>
<name>Q4RNI8_TETNG</name>
<reference evidence="12" key="1">
    <citation type="journal article" date="2004" name="Nature">
        <title>Genome duplication in the teleost fish Tetraodon nigroviridis reveals the early vertebrate proto-karyotype.</title>
        <authorList>
            <person name="Jaillon O."/>
            <person name="Aury J.-M."/>
            <person name="Brunet F."/>
            <person name="Petit J.-L."/>
            <person name="Stange-Thomann N."/>
            <person name="Mauceli E."/>
            <person name="Bouneau L."/>
            <person name="Fischer C."/>
            <person name="Ozouf-Costaz C."/>
            <person name="Bernot A."/>
            <person name="Nicaud S."/>
            <person name="Jaffe D."/>
            <person name="Fisher S."/>
            <person name="Lutfalla G."/>
            <person name="Dossat C."/>
            <person name="Segurens B."/>
            <person name="Dasilva C."/>
            <person name="Salanoubat M."/>
            <person name="Levy M."/>
            <person name="Boudet N."/>
            <person name="Castellano S."/>
            <person name="Anthouard V."/>
            <person name="Jubin C."/>
            <person name="Castelli V."/>
            <person name="Katinka M."/>
            <person name="Vacherie B."/>
            <person name="Biemont C."/>
            <person name="Skalli Z."/>
            <person name="Cattolico L."/>
            <person name="Poulain J."/>
            <person name="De Berardinis V."/>
            <person name="Cruaud C."/>
            <person name="Duprat S."/>
            <person name="Brottier P."/>
            <person name="Coutanceau J.-P."/>
            <person name="Gouzy J."/>
            <person name="Parra G."/>
            <person name="Lardier G."/>
            <person name="Chapple C."/>
            <person name="McKernan K.J."/>
            <person name="McEwan P."/>
            <person name="Bosak S."/>
            <person name="Kellis M."/>
            <person name="Volff J.-N."/>
            <person name="Guigo R."/>
            <person name="Zody M.C."/>
            <person name="Mesirov J."/>
            <person name="Lindblad-Toh K."/>
            <person name="Birren B."/>
            <person name="Nusbaum C."/>
            <person name="Kahn D."/>
            <person name="Robinson-Rechavi M."/>
            <person name="Laudet V."/>
            <person name="Schachter V."/>
            <person name="Quetier F."/>
            <person name="Saurin W."/>
            <person name="Scarpelli C."/>
            <person name="Wincker P."/>
            <person name="Lander E.S."/>
            <person name="Weissenbach J."/>
            <person name="Roest Crollius H."/>
        </authorList>
    </citation>
    <scope>NUCLEOTIDE SEQUENCE [LARGE SCALE GENOMIC DNA]</scope>
</reference>
<organism evidence="12">
    <name type="scientific">Tetraodon nigroviridis</name>
    <name type="common">Spotted green pufferfish</name>
    <name type="synonym">Chelonodon nigroviridis</name>
    <dbReference type="NCBI Taxonomy" id="99883"/>
    <lineage>
        <taxon>Eukaryota</taxon>
        <taxon>Metazoa</taxon>
        <taxon>Chordata</taxon>
        <taxon>Craniata</taxon>
        <taxon>Vertebrata</taxon>
        <taxon>Euteleostomi</taxon>
        <taxon>Actinopterygii</taxon>
        <taxon>Neopterygii</taxon>
        <taxon>Teleostei</taxon>
        <taxon>Neoteleostei</taxon>
        <taxon>Acanthomorphata</taxon>
        <taxon>Eupercaria</taxon>
        <taxon>Tetraodontiformes</taxon>
        <taxon>Tetradontoidea</taxon>
        <taxon>Tetraodontidae</taxon>
        <taxon>Tetraodon</taxon>
    </lineage>
</organism>
<evidence type="ECO:0000256" key="8">
    <source>
        <dbReference type="ARBA" id="ARBA00023242"/>
    </source>
</evidence>
<feature type="domain" description="C2H2-type" evidence="11">
    <location>
        <begin position="304"/>
        <end position="328"/>
    </location>
</feature>
<dbReference type="GO" id="GO:0008270">
    <property type="term" value="F:zinc ion binding"/>
    <property type="evidence" value="ECO:0007669"/>
    <property type="project" value="UniProtKB-KW"/>
</dbReference>
<keyword evidence="8" id="KW-0539">Nucleus</keyword>
<keyword evidence="3" id="KW-0677">Repeat</keyword>
<feature type="compositionally biased region" description="Basic residues" evidence="10">
    <location>
        <begin position="1"/>
        <end position="10"/>
    </location>
</feature>
<feature type="domain" description="C2H2-type" evidence="11">
    <location>
        <begin position="248"/>
        <end position="275"/>
    </location>
</feature>
<keyword evidence="6" id="KW-0805">Transcription regulation</keyword>
<evidence type="ECO:0000256" key="5">
    <source>
        <dbReference type="ARBA" id="ARBA00022833"/>
    </source>
</evidence>
<sequence>MKKKSARPNKRSSGSKVSWSPPHTGKQVCRDLLQLPTRKEDGAAGGTHQEPTLGDQRGHPEPPIKEEHHDLWASEQEGNGCHPFCPQQPVCWEKHEEDPQAEGHHQTHGELRDVPVASTSGVQDGAGKERGAVTFTEPPPRDEPSFSTCGEAAEVVQFCSAASDFHCHLCDKPFSSNQFLINHAFRFHSRSADVLCAVCGKTLESTENLIAHINSHQGPKCCQVCGKHCRSSSSLKEHVAGHAGLKLHCCPLCGKECGRKGDLKIHMRIHTGEKPFCCSLCCKSFTHSGHLKKHLRSHTGERPHRCSVCGKRFLQSTHLKSHLGTHTH</sequence>
<keyword evidence="7" id="KW-0804">Transcription</keyword>
<keyword evidence="5" id="KW-0862">Zinc</keyword>
<dbReference type="Pfam" id="PF00096">
    <property type="entry name" value="zf-C2H2"/>
    <property type="match status" value="2"/>
</dbReference>
<evidence type="ECO:0000256" key="3">
    <source>
        <dbReference type="ARBA" id="ARBA00022737"/>
    </source>
</evidence>
<evidence type="ECO:0000256" key="9">
    <source>
        <dbReference type="PROSITE-ProRule" id="PRU00042"/>
    </source>
</evidence>
<evidence type="ECO:0000256" key="7">
    <source>
        <dbReference type="ARBA" id="ARBA00023163"/>
    </source>
</evidence>
<feature type="domain" description="C2H2-type" evidence="11">
    <location>
        <begin position="194"/>
        <end position="221"/>
    </location>
</feature>
<feature type="compositionally biased region" description="Basic and acidic residues" evidence="10">
    <location>
        <begin position="56"/>
        <end position="65"/>
    </location>
</feature>
<accession>Q4RNI8</accession>
<gene>
    <name evidence="12" type="ORF">GSTENG00031533001</name>
</gene>
<feature type="compositionally biased region" description="Basic and acidic residues" evidence="10">
    <location>
        <begin position="96"/>
        <end position="113"/>
    </location>
</feature>
<dbReference type="Gene3D" id="3.30.160.60">
    <property type="entry name" value="Classic Zinc Finger"/>
    <property type="match status" value="4"/>
</dbReference>
<evidence type="ECO:0000256" key="6">
    <source>
        <dbReference type="ARBA" id="ARBA00023015"/>
    </source>
</evidence>
<dbReference type="InterPro" id="IPR050636">
    <property type="entry name" value="C2H2-ZF_domain-containing"/>
</dbReference>
<comment type="subcellular location">
    <subcellularLocation>
        <location evidence="1">Nucleus</location>
    </subcellularLocation>
</comment>
<dbReference type="SUPFAM" id="SSF57667">
    <property type="entry name" value="beta-beta-alpha zinc fingers"/>
    <property type="match status" value="3"/>
</dbReference>
<dbReference type="FunFam" id="3.30.160.60:FF:000624">
    <property type="entry name" value="zinc finger protein 697"/>
    <property type="match status" value="1"/>
</dbReference>
<dbReference type="HOGENOM" id="CLU_002678_2_1_1"/>
<feature type="domain" description="C2H2-type" evidence="11">
    <location>
        <begin position="165"/>
        <end position="193"/>
    </location>
</feature>
<feature type="domain" description="C2H2-type" evidence="11">
    <location>
        <begin position="220"/>
        <end position="247"/>
    </location>
</feature>
<comment type="caution">
    <text evidence="12">The sequence shown here is derived from an EMBL/GenBank/DDBJ whole genome shotgun (WGS) entry which is preliminary data.</text>
</comment>
<dbReference type="EMBL" id="CAAE01015013">
    <property type="protein sequence ID" value="CAG10044.1"/>
    <property type="molecule type" value="Genomic_DNA"/>
</dbReference>
<evidence type="ECO:0000313" key="12">
    <source>
        <dbReference type="EMBL" id="CAG10044.1"/>
    </source>
</evidence>
<feature type="region of interest" description="Disordered" evidence="10">
    <location>
        <begin position="96"/>
        <end position="145"/>
    </location>
</feature>
<dbReference type="InterPro" id="IPR036236">
    <property type="entry name" value="Znf_C2H2_sf"/>
</dbReference>
<dbReference type="PANTHER" id="PTHR47772:SF13">
    <property type="entry name" value="GASTRULA ZINC FINGER PROTEIN XLCGF49.1-LIKE-RELATED"/>
    <property type="match status" value="1"/>
</dbReference>
<evidence type="ECO:0000256" key="2">
    <source>
        <dbReference type="ARBA" id="ARBA00022723"/>
    </source>
</evidence>
<evidence type="ECO:0000256" key="4">
    <source>
        <dbReference type="ARBA" id="ARBA00022771"/>
    </source>
</evidence>
<dbReference type="SMART" id="SM00355">
    <property type="entry name" value="ZnF_C2H2"/>
    <property type="match status" value="6"/>
</dbReference>
<dbReference type="InterPro" id="IPR013087">
    <property type="entry name" value="Znf_C2H2_type"/>
</dbReference>
<feature type="non-terminal residue" evidence="12">
    <location>
        <position position="328"/>
    </location>
</feature>
<keyword evidence="4 9" id="KW-0863">Zinc-finger</keyword>
<dbReference type="GO" id="GO:0005634">
    <property type="term" value="C:nucleus"/>
    <property type="evidence" value="ECO:0007669"/>
    <property type="project" value="UniProtKB-SubCell"/>
</dbReference>
<evidence type="ECO:0000259" key="11">
    <source>
        <dbReference type="PROSITE" id="PS50157"/>
    </source>
</evidence>
<dbReference type="PANTHER" id="PTHR47772">
    <property type="entry name" value="ZINC FINGER PROTEIN 200"/>
    <property type="match status" value="1"/>
</dbReference>
<dbReference type="KEGG" id="tng:GSTEN00031533G001"/>